<comment type="similarity">
    <text evidence="1 2">Belongs to the anti-sigma-factor antagonist family.</text>
</comment>
<dbReference type="PANTHER" id="PTHR33495">
    <property type="entry name" value="ANTI-SIGMA FACTOR ANTAGONIST TM_1081-RELATED-RELATED"/>
    <property type="match status" value="1"/>
</dbReference>
<dbReference type="InterPro" id="IPR036513">
    <property type="entry name" value="STAS_dom_sf"/>
</dbReference>
<proteinExistence type="inferred from homology"/>
<dbReference type="GO" id="GO:0043856">
    <property type="term" value="F:anti-sigma factor antagonist activity"/>
    <property type="evidence" value="ECO:0007669"/>
    <property type="project" value="InterPro"/>
</dbReference>
<keyword evidence="3" id="KW-0472">Membrane</keyword>
<reference evidence="5 6" key="1">
    <citation type="submission" date="2020-08" db="EMBL/GenBank/DDBJ databases">
        <title>Sequencing the genomes of 1000 actinobacteria strains.</title>
        <authorList>
            <person name="Klenk H.-P."/>
        </authorList>
    </citation>
    <scope>NUCLEOTIDE SEQUENCE [LARGE SCALE GENOMIC DNA]</scope>
    <source>
        <strain evidence="5 6">DSM 45584</strain>
    </source>
</reference>
<accession>A0A840QHX0</accession>
<dbReference type="SUPFAM" id="SSF52091">
    <property type="entry name" value="SpoIIaa-like"/>
    <property type="match status" value="1"/>
</dbReference>
<dbReference type="EMBL" id="JACHIW010000003">
    <property type="protein sequence ID" value="MBB5159831.1"/>
    <property type="molecule type" value="Genomic_DNA"/>
</dbReference>
<keyword evidence="3" id="KW-0812">Transmembrane</keyword>
<dbReference type="Gene3D" id="3.30.750.24">
    <property type="entry name" value="STAS domain"/>
    <property type="match status" value="1"/>
</dbReference>
<dbReference type="CDD" id="cd07043">
    <property type="entry name" value="STAS_anti-anti-sigma_factors"/>
    <property type="match status" value="1"/>
</dbReference>
<evidence type="ECO:0000256" key="1">
    <source>
        <dbReference type="ARBA" id="ARBA00009013"/>
    </source>
</evidence>
<dbReference type="PROSITE" id="PS50801">
    <property type="entry name" value="STAS"/>
    <property type="match status" value="1"/>
</dbReference>
<dbReference type="PANTHER" id="PTHR33495:SF13">
    <property type="entry name" value="ANTI-SIGMA-F FACTOR ANTAGONIST RSFB"/>
    <property type="match status" value="1"/>
</dbReference>
<dbReference type="InterPro" id="IPR002645">
    <property type="entry name" value="STAS_dom"/>
</dbReference>
<dbReference type="AlphaFoldDB" id="A0A840QHX0"/>
<evidence type="ECO:0000256" key="2">
    <source>
        <dbReference type="RuleBase" id="RU003749"/>
    </source>
</evidence>
<organism evidence="5 6">
    <name type="scientific">Saccharopolyspora phatthalungensis</name>
    <dbReference type="NCBI Taxonomy" id="664693"/>
    <lineage>
        <taxon>Bacteria</taxon>
        <taxon>Bacillati</taxon>
        <taxon>Actinomycetota</taxon>
        <taxon>Actinomycetes</taxon>
        <taxon>Pseudonocardiales</taxon>
        <taxon>Pseudonocardiaceae</taxon>
        <taxon>Saccharopolyspora</taxon>
    </lineage>
</organism>
<feature type="transmembrane region" description="Helical" evidence="3">
    <location>
        <begin position="54"/>
        <end position="75"/>
    </location>
</feature>
<name>A0A840QHX0_9PSEU</name>
<comment type="caution">
    <text evidence="5">The sequence shown here is derived from an EMBL/GenBank/DDBJ whole genome shotgun (WGS) entry which is preliminary data.</text>
</comment>
<dbReference type="InterPro" id="IPR003658">
    <property type="entry name" value="Anti-sigma_ant"/>
</dbReference>
<feature type="domain" description="STAS" evidence="4">
    <location>
        <begin position="14"/>
        <end position="122"/>
    </location>
</feature>
<sequence length="125" mass="13454">MPTFADSSDPAAPLRLKTRWFDRVLLVEVAGEVELLNAPQVESELMAALDERPAVLVLDISGVTFLSSAGLAVLVRGRHRAGERTRFRVVANGAATLRPIQLTGLDQEIDVVTSREQAMAMAGDA</sequence>
<evidence type="ECO:0000259" key="4">
    <source>
        <dbReference type="PROSITE" id="PS50801"/>
    </source>
</evidence>
<keyword evidence="3" id="KW-1133">Transmembrane helix</keyword>
<evidence type="ECO:0000313" key="6">
    <source>
        <dbReference type="Proteomes" id="UP000584374"/>
    </source>
</evidence>
<dbReference type="RefSeq" id="WP_184732832.1">
    <property type="nucleotide sequence ID" value="NZ_JACHIW010000003.1"/>
</dbReference>
<gene>
    <name evidence="5" type="ORF">BJ970_007431</name>
</gene>
<protein>
    <recommendedName>
        <fullName evidence="2">Anti-sigma factor antagonist</fullName>
    </recommendedName>
</protein>
<evidence type="ECO:0000256" key="3">
    <source>
        <dbReference type="SAM" id="Phobius"/>
    </source>
</evidence>
<keyword evidence="6" id="KW-1185">Reference proteome</keyword>
<dbReference type="Pfam" id="PF01740">
    <property type="entry name" value="STAS"/>
    <property type="match status" value="1"/>
</dbReference>
<dbReference type="NCBIfam" id="TIGR00377">
    <property type="entry name" value="ant_ant_sig"/>
    <property type="match status" value="1"/>
</dbReference>
<evidence type="ECO:0000313" key="5">
    <source>
        <dbReference type="EMBL" id="MBB5159831.1"/>
    </source>
</evidence>
<dbReference type="Proteomes" id="UP000584374">
    <property type="component" value="Unassembled WGS sequence"/>
</dbReference>